<evidence type="ECO:0000256" key="1">
    <source>
        <dbReference type="SAM" id="SignalP"/>
    </source>
</evidence>
<protein>
    <submittedName>
        <fullName evidence="2">DUF3304 domain-containing protein</fullName>
    </submittedName>
</protein>
<dbReference type="PROSITE" id="PS51257">
    <property type="entry name" value="PROKAR_LIPOPROTEIN"/>
    <property type="match status" value="1"/>
</dbReference>
<proteinExistence type="predicted"/>
<dbReference type="RefSeq" id="WP_350447279.1">
    <property type="nucleotide sequence ID" value="NZ_CP158373.1"/>
</dbReference>
<dbReference type="AlphaFoldDB" id="A0AAU7Y132"/>
<accession>A0AAU7Y132</accession>
<sequence>MKRVLHVLVGLFCFALVGCSVASNEMAAGNIFDINHVEGTAINWFSVNGYRASGGGGFQCCIVLPIRWRPGLIVNIEWEVDPNANAKIKRKTKGYGFDDAAWAEHESKFKMNRTSVEIPEWPGTKSCSLKVHFLPCQQVKVTTSCWAFTSPNYPIKEPLYMKEPAVCPK</sequence>
<feature type="chain" id="PRO_5043437058" evidence="1">
    <location>
        <begin position="23"/>
        <end position="169"/>
    </location>
</feature>
<reference evidence="2" key="1">
    <citation type="submission" date="2023-08" db="EMBL/GenBank/DDBJ databases">
        <title>Increased levels of nutrients transform a symbiont into a lethal pathobiont.</title>
        <authorList>
            <person name="Lachnit T."/>
            <person name="Ulrich L."/>
            <person name="Willmer F.M."/>
            <person name="Hasenbein T."/>
            <person name="Steiner L.X."/>
            <person name="Wolters M."/>
            <person name="Herbst E.M."/>
            <person name="Deines P."/>
        </authorList>
    </citation>
    <scope>NUCLEOTIDE SEQUENCE</scope>
    <source>
        <strain evidence="2">T3</strain>
    </source>
</reference>
<organism evidence="2">
    <name type="scientific">Pseudomonas solani</name>
    <dbReference type="NCBI Taxonomy" id="2731552"/>
    <lineage>
        <taxon>Bacteria</taxon>
        <taxon>Pseudomonadati</taxon>
        <taxon>Pseudomonadota</taxon>
        <taxon>Gammaproteobacteria</taxon>
        <taxon>Pseudomonadales</taxon>
        <taxon>Pseudomonadaceae</taxon>
        <taxon>Pseudomonas</taxon>
    </lineage>
</organism>
<name>A0AAU7Y132_9PSED</name>
<gene>
    <name evidence="2" type="ORF">ABS648_29325</name>
</gene>
<evidence type="ECO:0000313" key="2">
    <source>
        <dbReference type="EMBL" id="XBY63986.1"/>
    </source>
</evidence>
<dbReference type="InterPro" id="IPR021733">
    <property type="entry name" value="DUF3304"/>
</dbReference>
<dbReference type="EMBL" id="CP158373">
    <property type="protein sequence ID" value="XBY63986.1"/>
    <property type="molecule type" value="Genomic_DNA"/>
</dbReference>
<feature type="signal peptide" evidence="1">
    <location>
        <begin position="1"/>
        <end position="22"/>
    </location>
</feature>
<keyword evidence="1" id="KW-0732">Signal</keyword>
<dbReference type="Pfam" id="PF11745">
    <property type="entry name" value="DUF3304"/>
    <property type="match status" value="1"/>
</dbReference>